<evidence type="ECO:0000256" key="4">
    <source>
        <dbReference type="ARBA" id="ARBA00023015"/>
    </source>
</evidence>
<keyword evidence="7" id="KW-0804">Transcription</keyword>
<dbReference type="GO" id="GO:0005634">
    <property type="term" value="C:nucleus"/>
    <property type="evidence" value="ECO:0007669"/>
    <property type="project" value="UniProtKB-SubCell"/>
</dbReference>
<dbReference type="Proteomes" id="UP001154078">
    <property type="component" value="Chromosome 8"/>
</dbReference>
<evidence type="ECO:0000256" key="2">
    <source>
        <dbReference type="ARBA" id="ARBA00008548"/>
    </source>
</evidence>
<protein>
    <recommendedName>
        <fullName evidence="9">Cysteine/serine-rich nuclear protein N-terminal domain-containing protein</fullName>
    </recommendedName>
</protein>
<dbReference type="PRINTS" id="PR02031">
    <property type="entry name" value="CYSSERRICHNP"/>
</dbReference>
<evidence type="ECO:0000256" key="7">
    <source>
        <dbReference type="ARBA" id="ARBA00023163"/>
    </source>
</evidence>
<keyword evidence="8" id="KW-0539">Nucleus</keyword>
<feature type="domain" description="Cysteine/serine-rich nuclear protein N-terminal" evidence="9">
    <location>
        <begin position="92"/>
        <end position="200"/>
    </location>
</feature>
<evidence type="ECO:0000259" key="9">
    <source>
        <dbReference type="Pfam" id="PF16019"/>
    </source>
</evidence>
<evidence type="ECO:0000256" key="1">
    <source>
        <dbReference type="ARBA" id="ARBA00004123"/>
    </source>
</evidence>
<gene>
    <name evidence="10" type="ORF">MELIAE_LOCUS11733</name>
</gene>
<dbReference type="PANTHER" id="PTHR13580">
    <property type="entry name" value="TGF-BETA INDUCED APOPTOSIS PROTEIN"/>
    <property type="match status" value="1"/>
</dbReference>
<evidence type="ECO:0000313" key="10">
    <source>
        <dbReference type="EMBL" id="CAH0562696.1"/>
    </source>
</evidence>
<keyword evidence="4" id="KW-0805">Transcription regulation</keyword>
<evidence type="ECO:0000313" key="11">
    <source>
        <dbReference type="Proteomes" id="UP001154078"/>
    </source>
</evidence>
<keyword evidence="6" id="KW-0010">Activator</keyword>
<dbReference type="EMBL" id="OV121139">
    <property type="protein sequence ID" value="CAH0562696.1"/>
    <property type="molecule type" value="Genomic_DNA"/>
</dbReference>
<comment type="similarity">
    <text evidence="2">Belongs to the AXUD1 family.</text>
</comment>
<dbReference type="GO" id="GO:0043565">
    <property type="term" value="F:sequence-specific DNA binding"/>
    <property type="evidence" value="ECO:0007669"/>
    <property type="project" value="TreeGrafter"/>
</dbReference>
<dbReference type="InterPro" id="IPR031972">
    <property type="entry name" value="CSRNP_N"/>
</dbReference>
<dbReference type="Pfam" id="PF16019">
    <property type="entry name" value="CSRNP_N"/>
    <property type="match status" value="2"/>
</dbReference>
<keyword evidence="11" id="KW-1185">Reference proteome</keyword>
<dbReference type="GO" id="GO:0000981">
    <property type="term" value="F:DNA-binding transcription factor activity, RNA polymerase II-specific"/>
    <property type="evidence" value="ECO:0007669"/>
    <property type="project" value="TreeGrafter"/>
</dbReference>
<feature type="domain" description="Cysteine/serine-rich nuclear protein N-terminal" evidence="9">
    <location>
        <begin position="12"/>
        <end position="77"/>
    </location>
</feature>
<keyword evidence="5" id="KW-0238">DNA-binding</keyword>
<proteinExistence type="inferred from homology"/>
<name>A0A9P0BCK0_BRAAE</name>
<dbReference type="InterPro" id="IPR023260">
    <property type="entry name" value="Cys/Ser-rich_nuc_prot"/>
</dbReference>
<evidence type="ECO:0000256" key="8">
    <source>
        <dbReference type="ARBA" id="ARBA00023242"/>
    </source>
</evidence>
<sequence>MMHSRENNKSMKKRAVRFGNVTELSFPRQQGHSCIPSKGDLTLGMAKRHCSIDHFTIDDYEKKKLHRVYREKFNISSHNNQLFCDKSSMFMQSPQCLQPIGINERLLLLKEAGVEDIDDEEKDDCNFIRNSREICGCECRDYCDPDVCSCILAEIPCQIERANFPCGCTTDNCKNPNGCNIYNLTKVQTHYHRTIKKLKGNK</sequence>
<organism evidence="10 11">
    <name type="scientific">Brassicogethes aeneus</name>
    <name type="common">Rape pollen beetle</name>
    <name type="synonym">Meligethes aeneus</name>
    <dbReference type="NCBI Taxonomy" id="1431903"/>
    <lineage>
        <taxon>Eukaryota</taxon>
        <taxon>Metazoa</taxon>
        <taxon>Ecdysozoa</taxon>
        <taxon>Arthropoda</taxon>
        <taxon>Hexapoda</taxon>
        <taxon>Insecta</taxon>
        <taxon>Pterygota</taxon>
        <taxon>Neoptera</taxon>
        <taxon>Endopterygota</taxon>
        <taxon>Coleoptera</taxon>
        <taxon>Polyphaga</taxon>
        <taxon>Cucujiformia</taxon>
        <taxon>Nitidulidae</taxon>
        <taxon>Meligethinae</taxon>
        <taxon>Brassicogethes</taxon>
    </lineage>
</organism>
<keyword evidence="3" id="KW-0053">Apoptosis</keyword>
<evidence type="ECO:0000256" key="5">
    <source>
        <dbReference type="ARBA" id="ARBA00023125"/>
    </source>
</evidence>
<dbReference type="AlphaFoldDB" id="A0A9P0BCK0"/>
<accession>A0A9P0BCK0</accession>
<dbReference type="GO" id="GO:0006915">
    <property type="term" value="P:apoptotic process"/>
    <property type="evidence" value="ECO:0007669"/>
    <property type="project" value="UniProtKB-KW"/>
</dbReference>
<dbReference type="OrthoDB" id="5946974at2759"/>
<evidence type="ECO:0000256" key="6">
    <source>
        <dbReference type="ARBA" id="ARBA00023159"/>
    </source>
</evidence>
<reference evidence="10" key="1">
    <citation type="submission" date="2021-12" db="EMBL/GenBank/DDBJ databases">
        <authorList>
            <person name="King R."/>
        </authorList>
    </citation>
    <scope>NUCLEOTIDE SEQUENCE</scope>
</reference>
<evidence type="ECO:0000256" key="3">
    <source>
        <dbReference type="ARBA" id="ARBA00022703"/>
    </source>
</evidence>
<comment type="subcellular location">
    <subcellularLocation>
        <location evidence="1">Nucleus</location>
    </subcellularLocation>
</comment>
<dbReference type="PANTHER" id="PTHR13580:SF9">
    <property type="entry name" value="AXIN1 UP-REGULATED 1, ISOFORM A"/>
    <property type="match status" value="1"/>
</dbReference>